<evidence type="ECO:0000313" key="3">
    <source>
        <dbReference type="Proteomes" id="UP000186684"/>
    </source>
</evidence>
<name>A0A1N7M6Q6_9RHOB</name>
<organism evidence="2 3">
    <name type="scientific">Roseivivax lentus</name>
    <dbReference type="NCBI Taxonomy" id="633194"/>
    <lineage>
        <taxon>Bacteria</taxon>
        <taxon>Pseudomonadati</taxon>
        <taxon>Pseudomonadota</taxon>
        <taxon>Alphaproteobacteria</taxon>
        <taxon>Rhodobacterales</taxon>
        <taxon>Roseobacteraceae</taxon>
        <taxon>Roseivivax</taxon>
    </lineage>
</organism>
<reference evidence="3" key="1">
    <citation type="submission" date="2017-01" db="EMBL/GenBank/DDBJ databases">
        <authorList>
            <person name="Varghese N."/>
            <person name="Submissions S."/>
        </authorList>
    </citation>
    <scope>NUCLEOTIDE SEQUENCE [LARGE SCALE GENOMIC DNA]</scope>
    <source>
        <strain evidence="3">DSM 29430</strain>
    </source>
</reference>
<dbReference type="AlphaFoldDB" id="A0A1N7M6Q6"/>
<dbReference type="Pfam" id="PF06568">
    <property type="entry name" value="YjiS-like"/>
    <property type="match status" value="1"/>
</dbReference>
<dbReference type="RefSeq" id="WP_076447231.1">
    <property type="nucleotide sequence ID" value="NZ_FTOQ01000004.1"/>
</dbReference>
<accession>A0A1N7M6Q6</accession>
<proteinExistence type="predicted"/>
<dbReference type="STRING" id="633194.SAMN05421759_10430"/>
<dbReference type="InterPro" id="IPR009506">
    <property type="entry name" value="YjiS-like"/>
</dbReference>
<evidence type="ECO:0000313" key="2">
    <source>
        <dbReference type="EMBL" id="SIS81760.1"/>
    </source>
</evidence>
<dbReference type="OrthoDB" id="8116725at2"/>
<keyword evidence="3" id="KW-1185">Reference proteome</keyword>
<gene>
    <name evidence="2" type="ORF">SAMN05421759_10430</name>
</gene>
<dbReference type="EMBL" id="FTOQ01000004">
    <property type="protein sequence ID" value="SIS81760.1"/>
    <property type="molecule type" value="Genomic_DNA"/>
</dbReference>
<protein>
    <recommendedName>
        <fullName evidence="1">YjiS-like domain-containing protein</fullName>
    </recommendedName>
</protein>
<feature type="domain" description="YjiS-like" evidence="1">
    <location>
        <begin position="32"/>
        <end position="63"/>
    </location>
</feature>
<dbReference type="Proteomes" id="UP000186684">
    <property type="component" value="Unassembled WGS sequence"/>
</dbReference>
<evidence type="ECO:0000259" key="1">
    <source>
        <dbReference type="Pfam" id="PF06568"/>
    </source>
</evidence>
<sequence length="70" mass="7826">MTLLDSHNPLMGPAGMASRIGSVFVTATSVASDWNQRRVTRRKLSQLTDRELDDVGLTRADIERVARKTR</sequence>